<dbReference type="Pfam" id="PF00924">
    <property type="entry name" value="MS_channel_2nd"/>
    <property type="match status" value="1"/>
</dbReference>
<feature type="transmembrane region" description="Helical" evidence="5">
    <location>
        <begin position="14"/>
        <end position="34"/>
    </location>
</feature>
<dbReference type="InterPro" id="IPR023408">
    <property type="entry name" value="MscS_beta-dom_sf"/>
</dbReference>
<evidence type="ECO:0000256" key="5">
    <source>
        <dbReference type="SAM" id="Phobius"/>
    </source>
</evidence>
<comment type="subcellular location">
    <subcellularLocation>
        <location evidence="1">Membrane</location>
    </subcellularLocation>
</comment>
<dbReference type="Proteomes" id="UP000261174">
    <property type="component" value="Unassembled WGS sequence"/>
</dbReference>
<dbReference type="Gene3D" id="2.30.30.60">
    <property type="match status" value="1"/>
</dbReference>
<dbReference type="GO" id="GO:0016020">
    <property type="term" value="C:membrane"/>
    <property type="evidence" value="ECO:0007669"/>
    <property type="project" value="UniProtKB-SubCell"/>
</dbReference>
<gene>
    <name evidence="7" type="ORF">DXN04_07835</name>
</gene>
<keyword evidence="3 5" id="KW-1133">Transmembrane helix</keyword>
<dbReference type="PANTHER" id="PTHR30566">
    <property type="entry name" value="YNAI-RELATED MECHANOSENSITIVE ION CHANNEL"/>
    <property type="match status" value="1"/>
</dbReference>
<sequence length="363" mass="41304">MNNMLDKVILGNPIQNYFILAFVLLFVSMIKRYLSQWLANLLFKEVRKWAPDIGEQEFSHLLLRPLEYFFLLVAFMLTIDHLNFPPELNITIYNGFSLKAVLSTMLELALSVSIIWIILRVIDFVSLMISKSADLLHDKTDNQFIVFFRDFFKAIVFIFGAIAFIRILFGAVLVNKIIAGLGIGAAALALAAKESIENLICSFIIFFDKPFRVGDTVKVDAYQGAVEKIGLRSTRIRTQDKTFVTVPNKKMVDSILDNISLRTQQRAVFRLEVAGDTPADSLLKVLQDIKSLLKQQEKVADGFIVNLHDFTKDTYVIQIIYLTNVIESIPYNQLRSELNLGFINILEKQGVKLSSTKVEIHEK</sequence>
<evidence type="ECO:0000256" key="3">
    <source>
        <dbReference type="ARBA" id="ARBA00022989"/>
    </source>
</evidence>
<comment type="caution">
    <text evidence="7">The sequence shown here is derived from an EMBL/GenBank/DDBJ whole genome shotgun (WGS) entry which is preliminary data.</text>
</comment>
<accession>A0A3E1P521</accession>
<dbReference type="EMBL" id="QTJV01000002">
    <property type="protein sequence ID" value="RFM35293.1"/>
    <property type="molecule type" value="Genomic_DNA"/>
</dbReference>
<reference evidence="7 8" key="1">
    <citation type="submission" date="2018-08" db="EMBL/GenBank/DDBJ databases">
        <title>Chitinophaga sp. K20C18050901, a novel bacterium isolated from forest soil.</title>
        <authorList>
            <person name="Wang C."/>
        </authorList>
    </citation>
    <scope>NUCLEOTIDE SEQUENCE [LARGE SCALE GENOMIC DNA]</scope>
    <source>
        <strain evidence="7 8">K20C18050901</strain>
    </source>
</reference>
<dbReference type="GO" id="GO:0008381">
    <property type="term" value="F:mechanosensitive monoatomic ion channel activity"/>
    <property type="evidence" value="ECO:0007669"/>
    <property type="project" value="UniProtKB-ARBA"/>
</dbReference>
<dbReference type="SUPFAM" id="SSF50182">
    <property type="entry name" value="Sm-like ribonucleoproteins"/>
    <property type="match status" value="1"/>
</dbReference>
<keyword evidence="4 5" id="KW-0472">Membrane</keyword>
<evidence type="ECO:0000256" key="1">
    <source>
        <dbReference type="ARBA" id="ARBA00004370"/>
    </source>
</evidence>
<feature type="transmembrane region" description="Helical" evidence="5">
    <location>
        <begin position="104"/>
        <end position="130"/>
    </location>
</feature>
<feature type="transmembrane region" description="Helical" evidence="5">
    <location>
        <begin position="151"/>
        <end position="169"/>
    </location>
</feature>
<dbReference type="Gene3D" id="1.10.287.1260">
    <property type="match status" value="1"/>
</dbReference>
<feature type="domain" description="Mechanosensitive ion channel MscS" evidence="6">
    <location>
        <begin position="195"/>
        <end position="260"/>
    </location>
</feature>
<evidence type="ECO:0000313" key="7">
    <source>
        <dbReference type="EMBL" id="RFM35293.1"/>
    </source>
</evidence>
<keyword evidence="2 5" id="KW-0812">Transmembrane</keyword>
<dbReference type="AlphaFoldDB" id="A0A3E1P521"/>
<dbReference type="InterPro" id="IPR006685">
    <property type="entry name" value="MscS_channel_2nd"/>
</dbReference>
<keyword evidence="8" id="KW-1185">Reference proteome</keyword>
<evidence type="ECO:0000256" key="4">
    <source>
        <dbReference type="ARBA" id="ARBA00023136"/>
    </source>
</evidence>
<name>A0A3E1P521_9BACT</name>
<protein>
    <recommendedName>
        <fullName evidence="6">Mechanosensitive ion channel MscS domain-containing protein</fullName>
    </recommendedName>
</protein>
<evidence type="ECO:0000313" key="8">
    <source>
        <dbReference type="Proteomes" id="UP000261174"/>
    </source>
</evidence>
<proteinExistence type="predicted"/>
<evidence type="ECO:0000259" key="6">
    <source>
        <dbReference type="Pfam" id="PF00924"/>
    </source>
</evidence>
<evidence type="ECO:0000256" key="2">
    <source>
        <dbReference type="ARBA" id="ARBA00022692"/>
    </source>
</evidence>
<dbReference type="PANTHER" id="PTHR30566:SF5">
    <property type="entry name" value="MECHANOSENSITIVE ION CHANNEL PROTEIN 1, MITOCHONDRIAL-RELATED"/>
    <property type="match status" value="1"/>
</dbReference>
<dbReference type="RefSeq" id="WP_116852772.1">
    <property type="nucleotide sequence ID" value="NZ_QTJV01000002.1"/>
</dbReference>
<organism evidence="7 8">
    <name type="scientific">Chitinophaga silvisoli</name>
    <dbReference type="NCBI Taxonomy" id="2291814"/>
    <lineage>
        <taxon>Bacteria</taxon>
        <taxon>Pseudomonadati</taxon>
        <taxon>Bacteroidota</taxon>
        <taxon>Chitinophagia</taxon>
        <taxon>Chitinophagales</taxon>
        <taxon>Chitinophagaceae</taxon>
        <taxon>Chitinophaga</taxon>
    </lineage>
</organism>
<dbReference type="InterPro" id="IPR010920">
    <property type="entry name" value="LSM_dom_sf"/>
</dbReference>
<dbReference type="OrthoDB" id="9809206at2"/>